<reference evidence="1 2" key="1">
    <citation type="submission" date="2021-07" db="EMBL/GenBank/DDBJ databases">
        <title>The Aristolochia fimbriata genome: insights into angiosperm evolution, floral development and chemical biosynthesis.</title>
        <authorList>
            <person name="Jiao Y."/>
        </authorList>
    </citation>
    <scope>NUCLEOTIDE SEQUENCE [LARGE SCALE GENOMIC DNA]</scope>
    <source>
        <strain evidence="1">IBCAS-2021</strain>
        <tissue evidence="1">Leaf</tissue>
    </source>
</reference>
<dbReference type="Proteomes" id="UP000825729">
    <property type="component" value="Unassembled WGS sequence"/>
</dbReference>
<organism evidence="1 2">
    <name type="scientific">Aristolochia fimbriata</name>
    <name type="common">White veined hardy Dutchman's pipe vine</name>
    <dbReference type="NCBI Taxonomy" id="158543"/>
    <lineage>
        <taxon>Eukaryota</taxon>
        <taxon>Viridiplantae</taxon>
        <taxon>Streptophyta</taxon>
        <taxon>Embryophyta</taxon>
        <taxon>Tracheophyta</taxon>
        <taxon>Spermatophyta</taxon>
        <taxon>Magnoliopsida</taxon>
        <taxon>Magnoliidae</taxon>
        <taxon>Piperales</taxon>
        <taxon>Aristolochiaceae</taxon>
        <taxon>Aristolochia</taxon>
    </lineage>
</organism>
<keyword evidence="2" id="KW-1185">Reference proteome</keyword>
<evidence type="ECO:0000313" key="2">
    <source>
        <dbReference type="Proteomes" id="UP000825729"/>
    </source>
</evidence>
<dbReference type="AlphaFoldDB" id="A0AAV7F7D6"/>
<evidence type="ECO:0000313" key="1">
    <source>
        <dbReference type="EMBL" id="KAG9456998.1"/>
    </source>
</evidence>
<dbReference type="EMBL" id="JAINDJ010000002">
    <property type="protein sequence ID" value="KAG9456998.1"/>
    <property type="molecule type" value="Genomic_DNA"/>
</dbReference>
<gene>
    <name evidence="1" type="ORF">H6P81_001506</name>
</gene>
<sequence>MGKKAPSFLPSLYHKIVRCLLRQLREKSIKTEIVNGWEENKSWLPKTRIEEVCVFCMLHWGCLPCRLHWILDCWNCKSGGEAAQLSTYLFAAFLGTESRECDVKSCDVIIVQYDWNNVSWFSGSTDYGLYFVTFLGNDSQ</sequence>
<name>A0AAV7F7D6_ARIFI</name>
<comment type="caution">
    <text evidence="1">The sequence shown here is derived from an EMBL/GenBank/DDBJ whole genome shotgun (WGS) entry which is preliminary data.</text>
</comment>
<accession>A0AAV7F7D6</accession>
<proteinExistence type="predicted"/>
<protein>
    <submittedName>
        <fullName evidence="1">Uncharacterized protein</fullName>
    </submittedName>
</protein>